<evidence type="ECO:0000313" key="11">
    <source>
        <dbReference type="Proteomes" id="UP000245362"/>
    </source>
</evidence>
<feature type="domain" description="Peptidase M20 dimerisation" evidence="9">
    <location>
        <begin position="219"/>
        <end position="305"/>
    </location>
</feature>
<protein>
    <submittedName>
        <fullName evidence="10">Allantoate amidohydrolase</fullName>
    </submittedName>
</protein>
<comment type="subunit">
    <text evidence="3">Homodimer.</text>
</comment>
<evidence type="ECO:0000256" key="2">
    <source>
        <dbReference type="ARBA" id="ARBA00006153"/>
    </source>
</evidence>
<dbReference type="Proteomes" id="UP000245362">
    <property type="component" value="Unassembled WGS sequence"/>
</dbReference>
<feature type="binding site" evidence="7">
    <location>
        <position position="136"/>
    </location>
    <ligand>
        <name>Zn(2+)</name>
        <dbReference type="ChEBI" id="CHEBI:29105"/>
        <label>2</label>
    </ligand>
</feature>
<keyword evidence="7" id="KW-0862">Zinc</keyword>
<dbReference type="EMBL" id="QFWT01000009">
    <property type="protein sequence ID" value="PWI32370.1"/>
    <property type="molecule type" value="Genomic_DNA"/>
</dbReference>
<dbReference type="Gene3D" id="3.40.630.10">
    <property type="entry name" value="Zn peptidases"/>
    <property type="match status" value="1"/>
</dbReference>
<feature type="binding site" evidence="8">
    <location>
        <position position="283"/>
    </location>
    <ligand>
        <name>allantoate</name>
        <dbReference type="ChEBI" id="CHEBI:17536"/>
    </ligand>
</feature>
<evidence type="ECO:0000256" key="3">
    <source>
        <dbReference type="ARBA" id="ARBA00011738"/>
    </source>
</evidence>
<dbReference type="Pfam" id="PF01546">
    <property type="entry name" value="Peptidase_M20"/>
    <property type="match status" value="1"/>
</dbReference>
<evidence type="ECO:0000256" key="7">
    <source>
        <dbReference type="PIRSR" id="PIRSR001235-1"/>
    </source>
</evidence>
<dbReference type="InterPro" id="IPR011650">
    <property type="entry name" value="Peptidase_M20_dimer"/>
</dbReference>
<evidence type="ECO:0000256" key="6">
    <source>
        <dbReference type="ARBA" id="ARBA00023211"/>
    </source>
</evidence>
<reference evidence="10 11" key="1">
    <citation type="submission" date="2018-05" db="EMBL/GenBank/DDBJ databases">
        <title>Vibrio limimaris sp. nov., isolated from marine sediment.</title>
        <authorList>
            <person name="Li C.-M."/>
        </authorList>
    </citation>
    <scope>NUCLEOTIDE SEQUENCE [LARGE SCALE GENOMIC DNA]</scope>
    <source>
        <strain evidence="10 11">E4404</strain>
    </source>
</reference>
<dbReference type="Gene3D" id="3.30.70.360">
    <property type="match status" value="1"/>
</dbReference>
<keyword evidence="4 7" id="KW-0479">Metal-binding</keyword>
<evidence type="ECO:0000256" key="4">
    <source>
        <dbReference type="ARBA" id="ARBA00022723"/>
    </source>
</evidence>
<comment type="cofactor">
    <cofactor evidence="7">
        <name>Zn(2+)</name>
        <dbReference type="ChEBI" id="CHEBI:29105"/>
    </cofactor>
    <text evidence="7">Binds 2 Zn(2+) ions per subunit.</text>
</comment>
<feature type="binding site" evidence="7">
    <location>
        <position position="101"/>
    </location>
    <ligand>
        <name>Zn(2+)</name>
        <dbReference type="ChEBI" id="CHEBI:29105"/>
        <label>1</label>
    </ligand>
</feature>
<dbReference type="Pfam" id="PF07687">
    <property type="entry name" value="M20_dimer"/>
    <property type="match status" value="1"/>
</dbReference>
<feature type="binding site" evidence="7">
    <location>
        <position position="90"/>
    </location>
    <ligand>
        <name>Zn(2+)</name>
        <dbReference type="ChEBI" id="CHEBI:29105"/>
        <label>1</label>
    </ligand>
</feature>
<comment type="similarity">
    <text evidence="2">Belongs to the peptidase M20 family.</text>
</comment>
<gene>
    <name evidence="10" type="ORF">DI392_14980</name>
</gene>
<evidence type="ECO:0000259" key="9">
    <source>
        <dbReference type="Pfam" id="PF07687"/>
    </source>
</evidence>
<name>A0A2U3B6F6_9VIBR</name>
<feature type="binding site" evidence="7">
    <location>
        <position position="101"/>
    </location>
    <ligand>
        <name>Zn(2+)</name>
        <dbReference type="ChEBI" id="CHEBI:29105"/>
        <label>2</label>
    </ligand>
</feature>
<comment type="cofactor">
    <cofactor evidence="1">
        <name>Mn(2+)</name>
        <dbReference type="ChEBI" id="CHEBI:29035"/>
    </cofactor>
</comment>
<feature type="binding site" evidence="7">
    <location>
        <position position="391"/>
    </location>
    <ligand>
        <name>Zn(2+)</name>
        <dbReference type="ChEBI" id="CHEBI:29105"/>
        <label>2</label>
    </ligand>
</feature>
<feature type="binding site" evidence="8">
    <location>
        <position position="225"/>
    </location>
    <ligand>
        <name>allantoate</name>
        <dbReference type="ChEBI" id="CHEBI:17536"/>
    </ligand>
</feature>
<dbReference type="InterPro" id="IPR036264">
    <property type="entry name" value="Bact_exopeptidase_dim_dom"/>
</dbReference>
<evidence type="ECO:0000256" key="5">
    <source>
        <dbReference type="ARBA" id="ARBA00022801"/>
    </source>
</evidence>
<dbReference type="PIRSF" id="PIRSF001235">
    <property type="entry name" value="Amidase_carbamoylase"/>
    <property type="match status" value="1"/>
</dbReference>
<accession>A0A2U3B6F6</accession>
<dbReference type="GO" id="GO:0046872">
    <property type="term" value="F:metal ion binding"/>
    <property type="evidence" value="ECO:0007669"/>
    <property type="project" value="UniProtKB-KW"/>
</dbReference>
<feature type="binding site" evidence="7">
    <location>
        <position position="200"/>
    </location>
    <ligand>
        <name>Zn(2+)</name>
        <dbReference type="ChEBI" id="CHEBI:29105"/>
        <label>1</label>
    </ligand>
</feature>
<evidence type="ECO:0000313" key="10">
    <source>
        <dbReference type="EMBL" id="PWI32370.1"/>
    </source>
</evidence>
<dbReference type="NCBIfam" id="NF006775">
    <property type="entry name" value="PRK09290.2-5"/>
    <property type="match status" value="1"/>
</dbReference>
<sequence length="416" mass="44642">MPVSNKVHVQKDEVNAQRVMDRIEQLATFSSMEGMVTRAYLTDEHKAAHHQLGAWMEEAGLQTWQDEVGNQWGRLLSSNPTEGTVIIGSHSDTVVNAGKYDGTLGVIMAIEALSNLKLNNIELPFHVDVVAFADEEGTRFNTTLLGSCGVAGTWNPDWLDIKDASGISIGQAMKAFGLDINAIPEASRAGDKTKAYLEVHIEQGPVLESCGLPVGVVTGIAGAKRFIVDVSGMAGHAGTVPLELRNDALCAAAEMITTIEAYAKAQGIVATVGKCDIKGGAVNVIPGKVQFSIDIRSQNQELLENSCTQLLMRLQSIAQKRQVTAEAEKIYEASAVTCDSKLQSLWSSVTEDVTRKPVHLLPSGAGHDAMMMATIAPMSMLFLRCEKGISHNPLEDVLTEDVAVGLTCLEKMITAL</sequence>
<dbReference type="CDD" id="cd03884">
    <property type="entry name" value="M20_bAS"/>
    <property type="match status" value="1"/>
</dbReference>
<dbReference type="AlphaFoldDB" id="A0A2U3B6F6"/>
<dbReference type="SUPFAM" id="SSF55031">
    <property type="entry name" value="Bacterial exopeptidase dimerisation domain"/>
    <property type="match status" value="1"/>
</dbReference>
<dbReference type="RefSeq" id="WP_109320510.1">
    <property type="nucleotide sequence ID" value="NZ_QFWT01000009.1"/>
</dbReference>
<evidence type="ECO:0000256" key="8">
    <source>
        <dbReference type="PIRSR" id="PIRSR001235-2"/>
    </source>
</evidence>
<dbReference type="InterPro" id="IPR002933">
    <property type="entry name" value="Peptidase_M20"/>
</dbReference>
<feature type="binding site" evidence="8">
    <location>
        <position position="296"/>
    </location>
    <ligand>
        <name>allantoate</name>
        <dbReference type="ChEBI" id="CHEBI:17536"/>
    </ligand>
</feature>
<dbReference type="NCBIfam" id="TIGR01879">
    <property type="entry name" value="hydantase"/>
    <property type="match status" value="1"/>
</dbReference>
<dbReference type="PANTHER" id="PTHR32494">
    <property type="entry name" value="ALLANTOATE DEIMINASE-RELATED"/>
    <property type="match status" value="1"/>
</dbReference>
<keyword evidence="5 10" id="KW-0378">Hydrolase</keyword>
<dbReference type="InterPro" id="IPR010158">
    <property type="entry name" value="Amidase_Cbmase"/>
</dbReference>
<proteinExistence type="inferred from homology"/>
<dbReference type="PANTHER" id="PTHR32494:SF19">
    <property type="entry name" value="ALLANTOATE DEIMINASE-RELATED"/>
    <property type="match status" value="1"/>
</dbReference>
<keyword evidence="6" id="KW-0464">Manganese</keyword>
<evidence type="ECO:0000256" key="1">
    <source>
        <dbReference type="ARBA" id="ARBA00001936"/>
    </source>
</evidence>
<dbReference type="SUPFAM" id="SSF53187">
    <property type="entry name" value="Zn-dependent exopeptidases"/>
    <property type="match status" value="1"/>
</dbReference>
<organism evidence="10 11">
    <name type="scientific">Vibrio albus</name>
    <dbReference type="NCBI Taxonomy" id="2200953"/>
    <lineage>
        <taxon>Bacteria</taxon>
        <taxon>Pseudomonadati</taxon>
        <taxon>Pseudomonadota</taxon>
        <taxon>Gammaproteobacteria</taxon>
        <taxon>Vibrionales</taxon>
        <taxon>Vibrionaceae</taxon>
        <taxon>Vibrio</taxon>
    </lineage>
</organism>
<comment type="caution">
    <text evidence="10">The sequence shown here is derived from an EMBL/GenBank/DDBJ whole genome shotgun (WGS) entry which is preliminary data.</text>
</comment>
<dbReference type="GO" id="GO:0016813">
    <property type="term" value="F:hydrolase activity, acting on carbon-nitrogen (but not peptide) bonds, in linear amidines"/>
    <property type="evidence" value="ECO:0007669"/>
    <property type="project" value="InterPro"/>
</dbReference>
<keyword evidence="11" id="KW-1185">Reference proteome</keyword>
<dbReference type="OrthoDB" id="9808195at2"/>